<dbReference type="Pfam" id="PF02365">
    <property type="entry name" value="NAM"/>
    <property type="match status" value="1"/>
</dbReference>
<evidence type="ECO:0000256" key="3">
    <source>
        <dbReference type="ARBA" id="ARBA00023163"/>
    </source>
</evidence>
<feature type="domain" description="NAC" evidence="6">
    <location>
        <begin position="13"/>
        <end position="190"/>
    </location>
</feature>
<reference evidence="7 8" key="1">
    <citation type="journal article" date="2023" name="Hortic Res">
        <title>Pangenome of water caltrop reveals structural variations and asymmetric subgenome divergence after allopolyploidization.</title>
        <authorList>
            <person name="Zhang X."/>
            <person name="Chen Y."/>
            <person name="Wang L."/>
            <person name="Yuan Y."/>
            <person name="Fang M."/>
            <person name="Shi L."/>
            <person name="Lu R."/>
            <person name="Comes H.P."/>
            <person name="Ma Y."/>
            <person name="Chen Y."/>
            <person name="Huang G."/>
            <person name="Zhou Y."/>
            <person name="Zheng Z."/>
            <person name="Qiu Y."/>
        </authorList>
    </citation>
    <scope>NUCLEOTIDE SEQUENCE [LARGE SCALE GENOMIC DNA]</scope>
    <source>
        <tissue evidence="7">Roots</tissue>
    </source>
</reference>
<keyword evidence="8" id="KW-1185">Reference proteome</keyword>
<evidence type="ECO:0000256" key="1">
    <source>
        <dbReference type="ARBA" id="ARBA00023015"/>
    </source>
</evidence>
<feature type="region of interest" description="Disordered" evidence="5">
    <location>
        <begin position="195"/>
        <end position="214"/>
    </location>
</feature>
<evidence type="ECO:0000313" key="8">
    <source>
        <dbReference type="Proteomes" id="UP001345219"/>
    </source>
</evidence>
<dbReference type="Proteomes" id="UP001345219">
    <property type="component" value="Chromosome 15"/>
</dbReference>
<proteinExistence type="predicted"/>
<feature type="region of interest" description="Disordered" evidence="5">
    <location>
        <begin position="234"/>
        <end position="284"/>
    </location>
</feature>
<keyword evidence="2" id="KW-0238">DNA-binding</keyword>
<dbReference type="PANTHER" id="PTHR31744:SF93">
    <property type="entry name" value="NAC DOMAIN-CONTAINING PROTEIN"/>
    <property type="match status" value="1"/>
</dbReference>
<dbReference type="GO" id="GO:0006355">
    <property type="term" value="P:regulation of DNA-templated transcription"/>
    <property type="evidence" value="ECO:0007669"/>
    <property type="project" value="InterPro"/>
</dbReference>
<dbReference type="GO" id="GO:0003677">
    <property type="term" value="F:DNA binding"/>
    <property type="evidence" value="ECO:0007669"/>
    <property type="project" value="UniProtKB-KW"/>
</dbReference>
<feature type="compositionally biased region" description="Polar residues" evidence="5">
    <location>
        <begin position="253"/>
        <end position="262"/>
    </location>
</feature>
<name>A0AAN7JZ69_9MYRT</name>
<keyword evidence="1" id="KW-0805">Transcription regulation</keyword>
<keyword evidence="3" id="KW-0804">Transcription</keyword>
<dbReference type="InterPro" id="IPR036093">
    <property type="entry name" value="NAC_dom_sf"/>
</dbReference>
<protein>
    <recommendedName>
        <fullName evidence="6">NAC domain-containing protein</fullName>
    </recommendedName>
</protein>
<accession>A0AAN7JZ69</accession>
<feature type="compositionally biased region" description="Basic and acidic residues" evidence="5">
    <location>
        <begin position="235"/>
        <end position="244"/>
    </location>
</feature>
<gene>
    <name evidence="7" type="ORF">SAY87_019414</name>
</gene>
<organism evidence="7 8">
    <name type="scientific">Trapa incisa</name>
    <dbReference type="NCBI Taxonomy" id="236973"/>
    <lineage>
        <taxon>Eukaryota</taxon>
        <taxon>Viridiplantae</taxon>
        <taxon>Streptophyta</taxon>
        <taxon>Embryophyta</taxon>
        <taxon>Tracheophyta</taxon>
        <taxon>Spermatophyta</taxon>
        <taxon>Magnoliopsida</taxon>
        <taxon>eudicotyledons</taxon>
        <taxon>Gunneridae</taxon>
        <taxon>Pentapetalae</taxon>
        <taxon>rosids</taxon>
        <taxon>malvids</taxon>
        <taxon>Myrtales</taxon>
        <taxon>Lythraceae</taxon>
        <taxon>Trapa</taxon>
    </lineage>
</organism>
<evidence type="ECO:0000313" key="7">
    <source>
        <dbReference type="EMBL" id="KAK4758113.1"/>
    </source>
</evidence>
<evidence type="ECO:0000259" key="6">
    <source>
        <dbReference type="PROSITE" id="PS51005"/>
    </source>
</evidence>
<comment type="caution">
    <text evidence="7">The sequence shown here is derived from an EMBL/GenBank/DDBJ whole genome shotgun (WGS) entry which is preliminary data.</text>
</comment>
<dbReference type="EMBL" id="JAXIOK010000012">
    <property type="protein sequence ID" value="KAK4758113.1"/>
    <property type="molecule type" value="Genomic_DNA"/>
</dbReference>
<evidence type="ECO:0000256" key="5">
    <source>
        <dbReference type="SAM" id="MobiDB-lite"/>
    </source>
</evidence>
<dbReference type="Gene3D" id="2.170.150.80">
    <property type="entry name" value="NAC domain"/>
    <property type="match status" value="1"/>
</dbReference>
<dbReference type="PANTHER" id="PTHR31744">
    <property type="entry name" value="PROTEIN CUP-SHAPED COTYLEDON 2-RELATED"/>
    <property type="match status" value="1"/>
</dbReference>
<sequence>MEMKMKQSSVIRLPPGFRFHPTDEELVVQYLKRKVYSFPLPASIIPEVDVCKLDPWDLPGHCSYSSGNDEYMIKISLFVFSNLTAGDMYEERYFFSTREAKYSNGNRSNRTTASGYWKAAGIDRQVVASRGSLNQLVGMKKTLVFYRGKPPKEARTYWVMHEYRLPSSDYGGVNLIQGPENWVVCRIFLKKMSKKSNSHKDSNRNDGSIEVADSDDNRSPMVFYDFMGKNGSHKISADDTDRPAVRLPLPDDTANSDSSCVTGLSYDEHEQEELEESSSNRQLQ</sequence>
<evidence type="ECO:0000256" key="4">
    <source>
        <dbReference type="ARBA" id="ARBA00023242"/>
    </source>
</evidence>
<dbReference type="SUPFAM" id="SSF101941">
    <property type="entry name" value="NAC domain"/>
    <property type="match status" value="1"/>
</dbReference>
<dbReference type="InterPro" id="IPR003441">
    <property type="entry name" value="NAC-dom"/>
</dbReference>
<dbReference type="AlphaFoldDB" id="A0AAN7JZ69"/>
<evidence type="ECO:0000256" key="2">
    <source>
        <dbReference type="ARBA" id="ARBA00023125"/>
    </source>
</evidence>
<keyword evidence="4" id="KW-0539">Nucleus</keyword>
<dbReference type="PROSITE" id="PS51005">
    <property type="entry name" value="NAC"/>
    <property type="match status" value="1"/>
</dbReference>